<dbReference type="InterPro" id="IPR056948">
    <property type="entry name" value="PNGaseA_N"/>
</dbReference>
<evidence type="ECO:0000313" key="3">
    <source>
        <dbReference type="EMBL" id="ORY85397.1"/>
    </source>
</evidence>
<name>A0A1Y2FP65_9BASI</name>
<comment type="caution">
    <text evidence="3">The sequence shown here is derived from an EMBL/GenBank/DDBJ whole genome shotgun (WGS) entry which is preliminary data.</text>
</comment>
<organism evidence="3 4">
    <name type="scientific">Leucosporidium creatinivorum</name>
    <dbReference type="NCBI Taxonomy" id="106004"/>
    <lineage>
        <taxon>Eukaryota</taxon>
        <taxon>Fungi</taxon>
        <taxon>Dikarya</taxon>
        <taxon>Basidiomycota</taxon>
        <taxon>Pucciniomycotina</taxon>
        <taxon>Microbotryomycetes</taxon>
        <taxon>Leucosporidiales</taxon>
        <taxon>Leucosporidium</taxon>
    </lineage>
</organism>
<sequence length="587" mass="65092">MSPHLSALGVSLLLLLLPLSSALPSPLSPSVERLILQPPPALSFPPFTDPTKQPPLQNYQLHHPPVVPRGGKSCTVELLQYEFARSWDLPKVIDYTPVTDCGPPNEWAAIILGLEVTSSGVQFDRLGSISLEHIEVWRTSTAEPTLDGIVWTADKDVTRFRPVFARPGKLTFDENNLITDHYTGRFNTTLRITVYEPTDDSPSPATADVILPLSTGSEDKSQMMRFPGETRKKLKLPKNTAEAYIEILATGNGDEEFWYGNIPSHFAPYLPPSAELPARGPFREIQLWIDGQLATIINPFPILYTGGANPLLWRPMASLRAFDVPSGWGDLTAFLGGLTDDKEHAFELRVLGQGKGGSVNENWFLTASLHLILDSTDPPVRTTGRLTAYRFPPSPEELATTGLISKGNKTISTQVGSRRSWWVEGVLQTGAGEVRVRTEGRNWMSNSQFYADGGMYESISHLSTSSALSTHSGRRKLSDSTSYPLTLTTNYTSYPYQYSARLGPYGYHRSLLLPFGAEGSSGRRGAEKTQSMQHGEAEVQKWKNGTVEWARSGTTEEYSWEGRGEWWEEEAKGECRARRLRCRSDDG</sequence>
<reference evidence="3 4" key="1">
    <citation type="submission" date="2016-07" db="EMBL/GenBank/DDBJ databases">
        <title>Pervasive Adenine N6-methylation of Active Genes in Fungi.</title>
        <authorList>
            <consortium name="DOE Joint Genome Institute"/>
            <person name="Mondo S.J."/>
            <person name="Dannebaum R.O."/>
            <person name="Kuo R.C."/>
            <person name="Labutti K."/>
            <person name="Haridas S."/>
            <person name="Kuo A."/>
            <person name="Salamov A."/>
            <person name="Ahrendt S.R."/>
            <person name="Lipzen A."/>
            <person name="Sullivan W."/>
            <person name="Andreopoulos W.B."/>
            <person name="Clum A."/>
            <person name="Lindquist E."/>
            <person name="Daum C."/>
            <person name="Ramamoorthy G.K."/>
            <person name="Gryganskyi A."/>
            <person name="Culley D."/>
            <person name="Magnuson J.K."/>
            <person name="James T.Y."/>
            <person name="O'Malley M.A."/>
            <person name="Stajich J.E."/>
            <person name="Spatafora J.W."/>
            <person name="Visel A."/>
            <person name="Grigoriev I.V."/>
        </authorList>
    </citation>
    <scope>NUCLEOTIDE SEQUENCE [LARGE SCALE GENOMIC DNA]</scope>
    <source>
        <strain evidence="3 4">62-1032</strain>
    </source>
</reference>
<evidence type="ECO:0000313" key="4">
    <source>
        <dbReference type="Proteomes" id="UP000193467"/>
    </source>
</evidence>
<dbReference type="EMBL" id="MCGR01000016">
    <property type="protein sequence ID" value="ORY85397.1"/>
    <property type="molecule type" value="Genomic_DNA"/>
</dbReference>
<accession>A0A1Y2FP65</accession>
<dbReference type="InterPro" id="IPR021102">
    <property type="entry name" value="PNGase_A"/>
</dbReference>
<dbReference type="OrthoDB" id="1612078at2759"/>
<keyword evidence="1" id="KW-0732">Signal</keyword>
<dbReference type="AlphaFoldDB" id="A0A1Y2FP65"/>
<dbReference type="Proteomes" id="UP000193467">
    <property type="component" value="Unassembled WGS sequence"/>
</dbReference>
<feature type="domain" description="Peptide N-acetyl-beta-D-glucosaminyl asparaginase amidase A N-terminal" evidence="2">
    <location>
        <begin position="67"/>
        <end position="378"/>
    </location>
</feature>
<gene>
    <name evidence="3" type="ORF">BCR35DRAFT_264585</name>
</gene>
<feature type="chain" id="PRO_5012011132" evidence="1">
    <location>
        <begin position="23"/>
        <end position="587"/>
    </location>
</feature>
<evidence type="ECO:0000256" key="1">
    <source>
        <dbReference type="SAM" id="SignalP"/>
    </source>
</evidence>
<protein>
    <submittedName>
        <fullName evidence="3">Peptide N-acetyl-beta-D-glucosaminyl asparaginase amidase A-domain-containing protein</fullName>
    </submittedName>
</protein>
<dbReference type="Pfam" id="PF12222">
    <property type="entry name" value="PNGaseA"/>
    <property type="match status" value="1"/>
</dbReference>
<proteinExistence type="predicted"/>
<dbReference type="PANTHER" id="PTHR31104">
    <property type="entry name" value="PEPTIDE-N4-(N-ACETYL-BETA-GLUCOSAMINYL)ASPARAGINE AMIDASE A PROTEIN"/>
    <property type="match status" value="1"/>
</dbReference>
<keyword evidence="4" id="KW-1185">Reference proteome</keyword>
<evidence type="ECO:0000259" key="2">
    <source>
        <dbReference type="Pfam" id="PF12222"/>
    </source>
</evidence>
<dbReference type="InParanoid" id="A0A1Y2FP65"/>
<feature type="signal peptide" evidence="1">
    <location>
        <begin position="1"/>
        <end position="22"/>
    </location>
</feature>